<organism evidence="2 3">
    <name type="scientific">Yoonia tamlensis</name>
    <dbReference type="NCBI Taxonomy" id="390270"/>
    <lineage>
        <taxon>Bacteria</taxon>
        <taxon>Pseudomonadati</taxon>
        <taxon>Pseudomonadota</taxon>
        <taxon>Alphaproteobacteria</taxon>
        <taxon>Rhodobacterales</taxon>
        <taxon>Paracoccaceae</taxon>
        <taxon>Yoonia</taxon>
    </lineage>
</organism>
<dbReference type="RefSeq" id="WP_090201644.1">
    <property type="nucleotide sequence ID" value="NZ_FOYP01000003.1"/>
</dbReference>
<gene>
    <name evidence="2" type="ORF">SAMN04488005_3058</name>
</gene>
<proteinExistence type="predicted"/>
<name>A0A1I6HWE8_9RHOB</name>
<keyword evidence="1" id="KW-0812">Transmembrane</keyword>
<dbReference type="AlphaFoldDB" id="A0A1I6HWE8"/>
<evidence type="ECO:0000256" key="1">
    <source>
        <dbReference type="SAM" id="Phobius"/>
    </source>
</evidence>
<feature type="transmembrane region" description="Helical" evidence="1">
    <location>
        <begin position="155"/>
        <end position="176"/>
    </location>
</feature>
<sequence>MIAQDAFAPARTHEKVIWVFAIEMPAQACDAFKSNPAALTAALGIAQIDEAHIEIFDVETIRDYGFAKYLTEAHGMNPAQITPEATMLAAIKGHVLLVFSDALDGQVLAPSPPLRFIGRYGAAPAVSPVDKINTDAAKGILPQPKPAKSDARMSGMVATAALVVMFLIVGLMIWIAG</sequence>
<dbReference type="STRING" id="390270.SAMN04488005_3058"/>
<reference evidence="3" key="1">
    <citation type="submission" date="2016-10" db="EMBL/GenBank/DDBJ databases">
        <authorList>
            <person name="Varghese N."/>
            <person name="Submissions S."/>
        </authorList>
    </citation>
    <scope>NUCLEOTIDE SEQUENCE [LARGE SCALE GENOMIC DNA]</scope>
    <source>
        <strain evidence="3">DSM 26879</strain>
    </source>
</reference>
<keyword evidence="1" id="KW-0472">Membrane</keyword>
<dbReference type="EMBL" id="FOYP01000003">
    <property type="protein sequence ID" value="SFR58786.1"/>
    <property type="molecule type" value="Genomic_DNA"/>
</dbReference>
<accession>A0A1I6HWE8</accession>
<evidence type="ECO:0000313" key="3">
    <source>
        <dbReference type="Proteomes" id="UP000199478"/>
    </source>
</evidence>
<keyword evidence="3" id="KW-1185">Reference proteome</keyword>
<dbReference type="OrthoDB" id="7875742at2"/>
<dbReference type="Proteomes" id="UP000199478">
    <property type="component" value="Unassembled WGS sequence"/>
</dbReference>
<protein>
    <submittedName>
        <fullName evidence="2">Uncharacterized protein</fullName>
    </submittedName>
</protein>
<evidence type="ECO:0000313" key="2">
    <source>
        <dbReference type="EMBL" id="SFR58786.1"/>
    </source>
</evidence>
<keyword evidence="1" id="KW-1133">Transmembrane helix</keyword>